<evidence type="ECO:0000313" key="10">
    <source>
        <dbReference type="Proteomes" id="UP001295740"/>
    </source>
</evidence>
<dbReference type="Proteomes" id="UP001295740">
    <property type="component" value="Unassembled WGS sequence"/>
</dbReference>
<keyword evidence="3 7" id="KW-1133">Transmembrane helix</keyword>
<feature type="compositionally biased region" description="Polar residues" evidence="6">
    <location>
        <begin position="368"/>
        <end position="382"/>
    </location>
</feature>
<dbReference type="InterPro" id="IPR049326">
    <property type="entry name" value="Rhodopsin_dom_fungi"/>
</dbReference>
<sequence>MAAQDPLAPTDSNGAGLVITAAVMLSVAWLSVFLRSYVRAVLTQAFLWDDWLMLAAQSEQVNFTVSCAFIFSGVRYGVGRHNLSLSQFDETQALKYQALATATYVLNMWLIKLSIGIFLLRFAVHKRYRYTLYISIVVVGIWSLVLFFWNIFQCNPVPAQWDYTILETDSSAHCASVDDVIHAAYALSTMTILSDWLYALLPIPLIWSLKMTAQAKLTVILILGLGIFASIATLVAVFFFFFFFFRVAPRSAGSCSSAPHLIYEIVTVDVNALIHAVAGTDAMIWTLVEPGVAIAAASLVTIRPLLRRLKVKGFVSTEKTSRTGPFSRNNRSSRAGRRSSKMPGFGSEDRTMQFDMELGHTERDRPQSTDPMTWTDNNSAQSKEAARGEEQNTEGDSATHLDRGSRRIEIRRGEAFTVDGLASPPPVQGGAHNGLRGAWFEQDSPNSSSVELETMASPVDDEGSSPTGLTPPYRQAYQR</sequence>
<comment type="caution">
    <text evidence="9">The sequence shown here is derived from an EMBL/GenBank/DDBJ whole genome shotgun (WGS) entry which is preliminary data.</text>
</comment>
<accession>A0AAI8YK31</accession>
<evidence type="ECO:0000256" key="1">
    <source>
        <dbReference type="ARBA" id="ARBA00004141"/>
    </source>
</evidence>
<feature type="region of interest" description="Disordered" evidence="6">
    <location>
        <begin position="319"/>
        <end position="479"/>
    </location>
</feature>
<evidence type="ECO:0000256" key="6">
    <source>
        <dbReference type="SAM" id="MobiDB-lite"/>
    </source>
</evidence>
<feature type="compositionally biased region" description="Basic and acidic residues" evidence="6">
    <location>
        <begin position="347"/>
        <end position="367"/>
    </location>
</feature>
<dbReference type="PANTHER" id="PTHR33048">
    <property type="entry name" value="PTH11-LIKE INTEGRAL MEMBRANE PROTEIN (AFU_ORTHOLOGUE AFUA_5G11245)"/>
    <property type="match status" value="1"/>
</dbReference>
<evidence type="ECO:0000313" key="9">
    <source>
        <dbReference type="EMBL" id="CAJ2507665.1"/>
    </source>
</evidence>
<feature type="compositionally biased region" description="Basic and acidic residues" evidence="6">
    <location>
        <begin position="397"/>
        <end position="414"/>
    </location>
</feature>
<feature type="transmembrane region" description="Helical" evidence="7">
    <location>
        <begin position="219"/>
        <end position="244"/>
    </location>
</feature>
<comment type="subcellular location">
    <subcellularLocation>
        <location evidence="1">Membrane</location>
        <topology evidence="1">Multi-pass membrane protein</topology>
    </subcellularLocation>
</comment>
<evidence type="ECO:0000256" key="3">
    <source>
        <dbReference type="ARBA" id="ARBA00022989"/>
    </source>
</evidence>
<feature type="transmembrane region" description="Helical" evidence="7">
    <location>
        <begin position="15"/>
        <end position="34"/>
    </location>
</feature>
<proteinExistence type="inferred from homology"/>
<evidence type="ECO:0000256" key="7">
    <source>
        <dbReference type="SAM" id="Phobius"/>
    </source>
</evidence>
<comment type="similarity">
    <text evidence="5">Belongs to the SAT4 family.</text>
</comment>
<dbReference type="AlphaFoldDB" id="A0AAI8YK31"/>
<keyword evidence="4 7" id="KW-0472">Membrane</keyword>
<name>A0AAI8YK31_9PEZI</name>
<reference evidence="9" key="1">
    <citation type="submission" date="2023-10" db="EMBL/GenBank/DDBJ databases">
        <authorList>
            <person name="Hackl T."/>
        </authorList>
    </citation>
    <scope>NUCLEOTIDE SEQUENCE</scope>
</reference>
<evidence type="ECO:0000259" key="8">
    <source>
        <dbReference type="Pfam" id="PF20684"/>
    </source>
</evidence>
<dbReference type="Pfam" id="PF20684">
    <property type="entry name" value="Fung_rhodopsin"/>
    <property type="match status" value="1"/>
</dbReference>
<feature type="domain" description="Rhodopsin" evidence="8">
    <location>
        <begin position="34"/>
        <end position="308"/>
    </location>
</feature>
<feature type="transmembrane region" description="Helical" evidence="7">
    <location>
        <begin position="132"/>
        <end position="152"/>
    </location>
</feature>
<feature type="transmembrane region" description="Helical" evidence="7">
    <location>
        <begin position="185"/>
        <end position="207"/>
    </location>
</feature>
<protein>
    <submittedName>
        <fullName evidence="9">Uu.00g088510.m01.CDS01</fullName>
    </submittedName>
</protein>
<evidence type="ECO:0000256" key="4">
    <source>
        <dbReference type="ARBA" id="ARBA00023136"/>
    </source>
</evidence>
<dbReference type="EMBL" id="CAUWAG010000010">
    <property type="protein sequence ID" value="CAJ2507665.1"/>
    <property type="molecule type" value="Genomic_DNA"/>
</dbReference>
<organism evidence="9 10">
    <name type="scientific">Anthostomella pinea</name>
    <dbReference type="NCBI Taxonomy" id="933095"/>
    <lineage>
        <taxon>Eukaryota</taxon>
        <taxon>Fungi</taxon>
        <taxon>Dikarya</taxon>
        <taxon>Ascomycota</taxon>
        <taxon>Pezizomycotina</taxon>
        <taxon>Sordariomycetes</taxon>
        <taxon>Xylariomycetidae</taxon>
        <taxon>Xylariales</taxon>
        <taxon>Xylariaceae</taxon>
        <taxon>Anthostomella</taxon>
    </lineage>
</organism>
<evidence type="ECO:0000256" key="2">
    <source>
        <dbReference type="ARBA" id="ARBA00022692"/>
    </source>
</evidence>
<dbReference type="InterPro" id="IPR052337">
    <property type="entry name" value="SAT4-like"/>
</dbReference>
<dbReference type="GO" id="GO:0016020">
    <property type="term" value="C:membrane"/>
    <property type="evidence" value="ECO:0007669"/>
    <property type="project" value="UniProtKB-SubCell"/>
</dbReference>
<keyword evidence="2 7" id="KW-0812">Transmembrane</keyword>
<gene>
    <name evidence="9" type="ORF">KHLLAP_LOCUS8133</name>
</gene>
<dbReference type="PANTHER" id="PTHR33048:SF96">
    <property type="entry name" value="INTEGRAL MEMBRANE PROTEIN"/>
    <property type="match status" value="1"/>
</dbReference>
<feature type="transmembrane region" description="Helical" evidence="7">
    <location>
        <begin position="98"/>
        <end position="120"/>
    </location>
</feature>
<keyword evidence="10" id="KW-1185">Reference proteome</keyword>
<feature type="transmembrane region" description="Helical" evidence="7">
    <location>
        <begin position="61"/>
        <end position="78"/>
    </location>
</feature>
<evidence type="ECO:0000256" key="5">
    <source>
        <dbReference type="ARBA" id="ARBA00038359"/>
    </source>
</evidence>